<organism evidence="2 3">
    <name type="scientific">Caenorhabditis bovis</name>
    <dbReference type="NCBI Taxonomy" id="2654633"/>
    <lineage>
        <taxon>Eukaryota</taxon>
        <taxon>Metazoa</taxon>
        <taxon>Ecdysozoa</taxon>
        <taxon>Nematoda</taxon>
        <taxon>Chromadorea</taxon>
        <taxon>Rhabditida</taxon>
        <taxon>Rhabditina</taxon>
        <taxon>Rhabditomorpha</taxon>
        <taxon>Rhabditoidea</taxon>
        <taxon>Rhabditidae</taxon>
        <taxon>Peloderinae</taxon>
        <taxon>Caenorhabditis</taxon>
    </lineage>
</organism>
<reference evidence="2 3" key="1">
    <citation type="submission" date="2020-04" db="EMBL/GenBank/DDBJ databases">
        <authorList>
            <person name="Laetsch R D."/>
            <person name="Stevens L."/>
            <person name="Kumar S."/>
            <person name="Blaxter L. M."/>
        </authorList>
    </citation>
    <scope>NUCLEOTIDE SEQUENCE [LARGE SCALE GENOMIC DNA]</scope>
</reference>
<dbReference type="GO" id="GO:0015629">
    <property type="term" value="C:actin cytoskeleton"/>
    <property type="evidence" value="ECO:0007669"/>
    <property type="project" value="TreeGrafter"/>
</dbReference>
<dbReference type="GO" id="GO:0005737">
    <property type="term" value="C:cytoplasm"/>
    <property type="evidence" value="ECO:0007669"/>
    <property type="project" value="TreeGrafter"/>
</dbReference>
<dbReference type="Proteomes" id="UP000494206">
    <property type="component" value="Unassembled WGS sequence"/>
</dbReference>
<dbReference type="GO" id="GO:0030041">
    <property type="term" value="P:actin filament polymerization"/>
    <property type="evidence" value="ECO:0007669"/>
    <property type="project" value="TreeGrafter"/>
</dbReference>
<dbReference type="SUPFAM" id="SSF48452">
    <property type="entry name" value="TPR-like"/>
    <property type="match status" value="1"/>
</dbReference>
<protein>
    <recommendedName>
        <fullName evidence="4">Tetratricopeptide repeat protein</fullName>
    </recommendedName>
</protein>
<sequence>MDGRLRINLIQEELDEYDKKVEHIEQTSYACQFKNKNALPESVLMSAEICPSYQSSLNAYRIYVREQLRDVAVKAFVGEPRCVFDTPKNDKRQWLHQTLSDDNASSPPDPLYVKLLPFYFPNNYGKDPVNKTVLSGTLSFLLNHPNEKISKHTYLHMAAAAYWRSEGKMKNALDCYLSSWDLATIKQGSDYPDLRSPLIEPVYFISIASAFNHSLLTSNHDDIFNMLLKDVLSDINVDPCVLGMGNYIAGKIADFRNIQNVQTAIVENTMFSFKMTSEERQNDAIQNGLRHYVNAGHFLSIEKNGNSKRAELIKNAIRVNTFDGYMKLCQLQIESIERPQEVSLPIASHVSFPRTRRHHSLFYNTFKYGYNNYIKCLPDVYNRNCNSRNSQQSLTTFMICKADWYRYKRIMQIRRKETIGNRPVINETSWKLAEVFPRSRTFDKNWSQWSKTKKSLRMIAPRYSDFESNVTMGPWRRTDWPNSVDCQRVVSISNPFRANTFPQIFLSPENRGYVISELLTTEISISQHENLPMPWLEPKCQRLNDDVFLEFKTYSSIIKLRERKYNTRRNIYAEKTLKTVLTRLADRVLDEFEVGARINILLNYVSYKLDNIGPKWVAMNLAALYWRVVGNPYESTNCLIGAIIENRDESFIALVQLAQVIVKATGNVIEANQLVTDYANPIASREPMYHYIQGRLNLLIHNVDKAIQHFKDALDREPKEVIIAEDLLKIACSGKSTKPAISSQFPTVCCSPGVQNAVCIKSRKDATEECYIVDMQSSNQRSKLIYHRCNGVYTGQSKRTADFANIVSPFLLVFNTIHRKDDVSIWANHADGIQTVETHELPLDYGGTEGFFVKKPAEWWDSAKNEMRYILPSTEEKIDEWEEEWESDHAQIPPKPLSFLWIREKSLMMQFDTKTPSYLPQPSLSQIRRGLAIFPPPRVATMSCNTVAKLDVLFDNPPSTWVSVTAKGEDIQKYMDLRGPMPSIASLQPVCPSMDKYENSPVLGLDHLPVFALSDQFLFYKPEKALASVLKSLGNKQDSIEHIAARLHTAMLYNQAKNDKVNWLLCVLSSLYWRATGNPENAMTCLRCALHNTPPNMRDVALVSLANICHQAGLLNSALISAGAALTTSPRLVAIHFTLANIYASLGDYQRALNFYYSTLSLQSSFQPAKDRIRAIYCHSNQEFNF</sequence>
<dbReference type="AlphaFoldDB" id="A0A8S1E578"/>
<name>A0A8S1E578_9PELO</name>
<feature type="repeat" description="TPR" evidence="1">
    <location>
        <begin position="1133"/>
        <end position="1166"/>
    </location>
</feature>
<comment type="caution">
    <text evidence="2">The sequence shown here is derived from an EMBL/GenBank/DDBJ whole genome shotgun (WGS) entry which is preliminary data.</text>
</comment>
<evidence type="ECO:0000256" key="1">
    <source>
        <dbReference type="PROSITE-ProRule" id="PRU00339"/>
    </source>
</evidence>
<evidence type="ECO:0000313" key="3">
    <source>
        <dbReference type="Proteomes" id="UP000494206"/>
    </source>
</evidence>
<evidence type="ECO:0008006" key="4">
    <source>
        <dbReference type="Google" id="ProtNLM"/>
    </source>
</evidence>
<dbReference type="PROSITE" id="PS50005">
    <property type="entry name" value="TPR"/>
    <property type="match status" value="2"/>
</dbReference>
<dbReference type="InterPro" id="IPR011990">
    <property type="entry name" value="TPR-like_helical_dom_sf"/>
</dbReference>
<dbReference type="Gene3D" id="1.25.40.10">
    <property type="entry name" value="Tetratricopeptide repeat domain"/>
    <property type="match status" value="1"/>
</dbReference>
<keyword evidence="3" id="KW-1185">Reference proteome</keyword>
<dbReference type="InterPro" id="IPR019734">
    <property type="entry name" value="TPR_rpt"/>
</dbReference>
<dbReference type="EMBL" id="CADEPM010000001">
    <property type="protein sequence ID" value="CAB3396615.1"/>
    <property type="molecule type" value="Genomic_DNA"/>
</dbReference>
<dbReference type="OrthoDB" id="2115703at2759"/>
<dbReference type="PANTHER" id="PTHR16091">
    <property type="entry name" value="TTC17 PROTEIN"/>
    <property type="match status" value="1"/>
</dbReference>
<dbReference type="InterPro" id="IPR052630">
    <property type="entry name" value="TTC17"/>
</dbReference>
<evidence type="ECO:0000313" key="2">
    <source>
        <dbReference type="EMBL" id="CAB3396615.1"/>
    </source>
</evidence>
<dbReference type="FunFam" id="1.25.40.10:FF:000973">
    <property type="entry name" value="Anaphase-promoting complex subunit 3 protein"/>
    <property type="match status" value="1"/>
</dbReference>
<feature type="repeat" description="TPR" evidence="1">
    <location>
        <begin position="687"/>
        <end position="720"/>
    </location>
</feature>
<accession>A0A8S1E578</accession>
<dbReference type="SMART" id="SM00028">
    <property type="entry name" value="TPR"/>
    <property type="match status" value="3"/>
</dbReference>
<keyword evidence="1" id="KW-0802">TPR repeat</keyword>
<gene>
    <name evidence="2" type="ORF">CBOVIS_LOCUS142</name>
</gene>
<proteinExistence type="predicted"/>
<dbReference type="PANTHER" id="PTHR16091:SF1">
    <property type="entry name" value="TETRATRICOPEPTIDE REPEAT PROTEIN 17"/>
    <property type="match status" value="1"/>
</dbReference>